<evidence type="ECO:0000256" key="6">
    <source>
        <dbReference type="ARBA" id="ARBA00023136"/>
    </source>
</evidence>
<evidence type="ECO:0000256" key="7">
    <source>
        <dbReference type="RuleBase" id="RU003755"/>
    </source>
</evidence>
<dbReference type="NCBIfam" id="TIGR00924">
    <property type="entry name" value="yjdL_sub1_fam"/>
    <property type="match status" value="1"/>
</dbReference>
<dbReference type="InterPro" id="IPR018456">
    <property type="entry name" value="PTR2_symporter_CS"/>
</dbReference>
<feature type="transmembrane region" description="Helical" evidence="8">
    <location>
        <begin position="190"/>
        <end position="211"/>
    </location>
</feature>
<dbReference type="InterPro" id="IPR000109">
    <property type="entry name" value="POT_fam"/>
</dbReference>
<comment type="caution">
    <text evidence="9">The sequence shown here is derived from an EMBL/GenBank/DDBJ whole genome shotgun (WGS) entry which is preliminary data.</text>
</comment>
<evidence type="ECO:0000256" key="5">
    <source>
        <dbReference type="ARBA" id="ARBA00022989"/>
    </source>
</evidence>
<evidence type="ECO:0000256" key="8">
    <source>
        <dbReference type="SAM" id="Phobius"/>
    </source>
</evidence>
<feature type="transmembrane region" description="Helical" evidence="8">
    <location>
        <begin position="395"/>
        <end position="415"/>
    </location>
</feature>
<keyword evidence="5 8" id="KW-1133">Transmembrane helix</keyword>
<feature type="transmembrane region" description="Helical" evidence="8">
    <location>
        <begin position="335"/>
        <end position="358"/>
    </location>
</feature>
<sequence>MTGSSQTDASALSAEDMRNDTRFFGHPLPLMQLFGLEMWERFSYYGMTGILALYLYFNTTDGGLGIHQPTALAIVGAYGGAVFLATVGGAWLADRVFGTEPVLFWSAVIIMCGHIALGVLPGVGGVAVGLILVALGSGGLKATASAIVGTLYTEKDTRREAGFSLFYMGINIGAFLGPLLTGWLQKSIGFHVGFGAAAVGMAIGLVVYMTGRKNIPASAKIVVNPLPAGQRWKFGAGAIGVIAVITVLWMSGFMNADNLAIWTTLVCLIAATAYFTVILRSKEITEVERSRTLSFIPFVLATVAFWSLYQQIFNVLTAYSDTELNRSIFGWEMPIAWIALIPPVFVIALAPVFSAIWLKLGDRQPATPIKAGLSLLVIGGSYLLFLPFAQSHGNTVPLLWVTFILALFVVAELLISPIGLSVATRLSPKVFTSQMIALYFLGSGVGTSLSGVFATYYDANNQVPYWTTLGLASIVAGLIVLLTAKPVIRLMRGVK</sequence>
<dbReference type="GO" id="GO:0006857">
    <property type="term" value="P:oligopeptide transport"/>
    <property type="evidence" value="ECO:0007669"/>
    <property type="project" value="InterPro"/>
</dbReference>
<proteinExistence type="inferred from homology"/>
<dbReference type="GO" id="GO:0005886">
    <property type="term" value="C:plasma membrane"/>
    <property type="evidence" value="ECO:0007669"/>
    <property type="project" value="UniProtKB-SubCell"/>
</dbReference>
<feature type="transmembrane region" description="Helical" evidence="8">
    <location>
        <begin position="165"/>
        <end position="184"/>
    </location>
</feature>
<dbReference type="RefSeq" id="WP_170274986.1">
    <property type="nucleotide sequence ID" value="NZ_BAAAKH010000001.1"/>
</dbReference>
<keyword evidence="6 8" id="KW-0472">Membrane</keyword>
<name>A0A849AWM8_9MICO</name>
<feature type="transmembrane region" description="Helical" evidence="8">
    <location>
        <begin position="291"/>
        <end position="309"/>
    </location>
</feature>
<feature type="transmembrane region" description="Helical" evidence="8">
    <location>
        <begin position="436"/>
        <end position="457"/>
    </location>
</feature>
<evidence type="ECO:0000313" key="10">
    <source>
        <dbReference type="Proteomes" id="UP000549517"/>
    </source>
</evidence>
<feature type="transmembrane region" description="Helical" evidence="8">
    <location>
        <begin position="259"/>
        <end position="279"/>
    </location>
</feature>
<dbReference type="PROSITE" id="PS01023">
    <property type="entry name" value="PTR2_2"/>
    <property type="match status" value="1"/>
</dbReference>
<feature type="transmembrane region" description="Helical" evidence="8">
    <location>
        <begin position="370"/>
        <end position="389"/>
    </location>
</feature>
<keyword evidence="4 7" id="KW-0812">Transmembrane</keyword>
<evidence type="ECO:0000256" key="4">
    <source>
        <dbReference type="ARBA" id="ARBA00022692"/>
    </source>
</evidence>
<keyword evidence="3" id="KW-1003">Cell membrane</keyword>
<dbReference type="EMBL" id="JABEMC010000011">
    <property type="protein sequence ID" value="NNG80212.1"/>
    <property type="molecule type" value="Genomic_DNA"/>
</dbReference>
<feature type="transmembrane region" description="Helical" evidence="8">
    <location>
        <begin position="42"/>
        <end position="59"/>
    </location>
</feature>
<evidence type="ECO:0000256" key="1">
    <source>
        <dbReference type="ARBA" id="ARBA00004651"/>
    </source>
</evidence>
<keyword evidence="2 7" id="KW-0813">Transport</keyword>
<dbReference type="PANTHER" id="PTHR23517:SF15">
    <property type="entry name" value="PROTON-DEPENDENT OLIGOPEPTIDE FAMILY TRANSPORT PROTEIN"/>
    <property type="match status" value="1"/>
</dbReference>
<dbReference type="GO" id="GO:1904680">
    <property type="term" value="F:peptide transmembrane transporter activity"/>
    <property type="evidence" value="ECO:0007669"/>
    <property type="project" value="InterPro"/>
</dbReference>
<evidence type="ECO:0000313" key="9">
    <source>
        <dbReference type="EMBL" id="NNG80212.1"/>
    </source>
</evidence>
<evidence type="ECO:0000256" key="3">
    <source>
        <dbReference type="ARBA" id="ARBA00022475"/>
    </source>
</evidence>
<dbReference type="SUPFAM" id="SSF103473">
    <property type="entry name" value="MFS general substrate transporter"/>
    <property type="match status" value="1"/>
</dbReference>
<dbReference type="PANTHER" id="PTHR23517">
    <property type="entry name" value="RESISTANCE PROTEIN MDTM, PUTATIVE-RELATED-RELATED"/>
    <property type="match status" value="1"/>
</dbReference>
<protein>
    <submittedName>
        <fullName evidence="9">MFS transporter</fullName>
    </submittedName>
</protein>
<dbReference type="AlphaFoldDB" id="A0A849AWM8"/>
<feature type="transmembrane region" description="Helical" evidence="8">
    <location>
        <begin position="463"/>
        <end position="482"/>
    </location>
</feature>
<organism evidence="9 10">
    <name type="scientific">Brevibacterium luteolum</name>
    <dbReference type="NCBI Taxonomy" id="199591"/>
    <lineage>
        <taxon>Bacteria</taxon>
        <taxon>Bacillati</taxon>
        <taxon>Actinomycetota</taxon>
        <taxon>Actinomycetes</taxon>
        <taxon>Micrococcales</taxon>
        <taxon>Brevibacteriaceae</taxon>
        <taxon>Brevibacterium</taxon>
    </lineage>
</organism>
<feature type="transmembrane region" description="Helical" evidence="8">
    <location>
        <begin position="102"/>
        <end position="120"/>
    </location>
</feature>
<comment type="subcellular location">
    <subcellularLocation>
        <location evidence="1">Cell membrane</location>
        <topology evidence="1">Multi-pass membrane protein</topology>
    </subcellularLocation>
    <subcellularLocation>
        <location evidence="7">Membrane</location>
        <topology evidence="7">Multi-pass membrane protein</topology>
    </subcellularLocation>
</comment>
<dbReference type="Pfam" id="PF00854">
    <property type="entry name" value="PTR2"/>
    <property type="match status" value="1"/>
</dbReference>
<dbReference type="Gene3D" id="1.20.1250.20">
    <property type="entry name" value="MFS general substrate transporter like domains"/>
    <property type="match status" value="1"/>
</dbReference>
<accession>A0A849AWM8</accession>
<dbReference type="InterPro" id="IPR050171">
    <property type="entry name" value="MFS_Transporters"/>
</dbReference>
<feature type="transmembrane region" description="Helical" evidence="8">
    <location>
        <begin position="71"/>
        <end position="93"/>
    </location>
</feature>
<dbReference type="InterPro" id="IPR036259">
    <property type="entry name" value="MFS_trans_sf"/>
</dbReference>
<reference evidence="9 10" key="1">
    <citation type="submission" date="2020-05" db="EMBL/GenBank/DDBJ databases">
        <title>MicrobeNet Type strains.</title>
        <authorList>
            <person name="Nicholson A.C."/>
        </authorList>
    </citation>
    <scope>NUCLEOTIDE SEQUENCE [LARGE SCALE GENOMIC DNA]</scope>
    <source>
        <strain evidence="9 10">CCUG 46604</strain>
    </source>
</reference>
<feature type="transmembrane region" description="Helical" evidence="8">
    <location>
        <begin position="126"/>
        <end position="153"/>
    </location>
</feature>
<evidence type="ECO:0000256" key="2">
    <source>
        <dbReference type="ARBA" id="ARBA00022448"/>
    </source>
</evidence>
<dbReference type="CDD" id="cd17346">
    <property type="entry name" value="MFS_DtpA_like"/>
    <property type="match status" value="1"/>
</dbReference>
<feature type="transmembrane region" description="Helical" evidence="8">
    <location>
        <begin position="232"/>
        <end position="253"/>
    </location>
</feature>
<comment type="similarity">
    <text evidence="7">Belongs to the major facilitator superfamily. Proton-dependent oligopeptide transporter (POT/PTR) (TC 2.A.17) family.</text>
</comment>
<gene>
    <name evidence="9" type="ORF">HLA91_12645</name>
</gene>
<dbReference type="InterPro" id="IPR005279">
    <property type="entry name" value="Dipep/tripep_permease"/>
</dbReference>
<dbReference type="Proteomes" id="UP000549517">
    <property type="component" value="Unassembled WGS sequence"/>
</dbReference>